<dbReference type="CDD" id="cd03256">
    <property type="entry name" value="ABC_PhnC_transporter"/>
    <property type="match status" value="1"/>
</dbReference>
<keyword evidence="4" id="KW-0547">Nucleotide-binding</keyword>
<dbReference type="SUPFAM" id="SSF52540">
    <property type="entry name" value="P-loop containing nucleoside triphosphate hydrolases"/>
    <property type="match status" value="1"/>
</dbReference>
<evidence type="ECO:0000256" key="4">
    <source>
        <dbReference type="ARBA" id="ARBA00022741"/>
    </source>
</evidence>
<name>A0A2N7UF58_9GAMM</name>
<evidence type="ECO:0000259" key="9">
    <source>
        <dbReference type="PROSITE" id="PS50893"/>
    </source>
</evidence>
<dbReference type="GO" id="GO:0015416">
    <property type="term" value="F:ABC-type phosphonate transporter activity"/>
    <property type="evidence" value="ECO:0007669"/>
    <property type="project" value="InterPro"/>
</dbReference>
<dbReference type="NCBIfam" id="TIGR02315">
    <property type="entry name" value="ABC_phnC"/>
    <property type="match status" value="1"/>
</dbReference>
<dbReference type="OrthoDB" id="9802264at2"/>
<evidence type="ECO:0000313" key="10">
    <source>
        <dbReference type="EMBL" id="PMR79011.1"/>
    </source>
</evidence>
<dbReference type="InterPro" id="IPR003439">
    <property type="entry name" value="ABC_transporter-like_ATP-bd"/>
</dbReference>
<keyword evidence="7" id="KW-0472">Membrane</keyword>
<evidence type="ECO:0000256" key="8">
    <source>
        <dbReference type="SAM" id="MobiDB-lite"/>
    </source>
</evidence>
<dbReference type="PANTHER" id="PTHR43166:SF6">
    <property type="entry name" value="PHOSPHONATES IMPORT ATP-BINDING PROTEIN PHNC"/>
    <property type="match status" value="1"/>
</dbReference>
<dbReference type="InterPro" id="IPR027417">
    <property type="entry name" value="P-loop_NTPase"/>
</dbReference>
<evidence type="ECO:0000313" key="11">
    <source>
        <dbReference type="Proteomes" id="UP000235547"/>
    </source>
</evidence>
<dbReference type="InterPro" id="IPR003593">
    <property type="entry name" value="AAA+_ATPase"/>
</dbReference>
<dbReference type="Pfam" id="PF00005">
    <property type="entry name" value="ABC_tran"/>
    <property type="match status" value="1"/>
</dbReference>
<dbReference type="EMBL" id="PNRG01000031">
    <property type="protein sequence ID" value="PMR79011.1"/>
    <property type="molecule type" value="Genomic_DNA"/>
</dbReference>
<dbReference type="SMART" id="SM00382">
    <property type="entry name" value="AAA"/>
    <property type="match status" value="1"/>
</dbReference>
<evidence type="ECO:0000256" key="2">
    <source>
        <dbReference type="ARBA" id="ARBA00022448"/>
    </source>
</evidence>
<keyword evidence="6" id="KW-1278">Translocase</keyword>
<comment type="caution">
    <text evidence="10">The sequence shown here is derived from an EMBL/GenBank/DDBJ whole genome shotgun (WGS) entry which is preliminary data.</text>
</comment>
<dbReference type="GO" id="GO:0016887">
    <property type="term" value="F:ATP hydrolysis activity"/>
    <property type="evidence" value="ECO:0007669"/>
    <property type="project" value="InterPro"/>
</dbReference>
<feature type="compositionally biased region" description="Acidic residues" evidence="8">
    <location>
        <begin position="246"/>
        <end position="256"/>
    </location>
</feature>
<comment type="subcellular location">
    <subcellularLocation>
        <location evidence="1">Cell inner membrane</location>
        <topology evidence="1">Peripheral membrane protein</topology>
    </subcellularLocation>
</comment>
<dbReference type="InterPro" id="IPR050086">
    <property type="entry name" value="MetN_ABC_transporter-like"/>
</dbReference>
<feature type="region of interest" description="Disordered" evidence="8">
    <location>
        <begin position="246"/>
        <end position="294"/>
    </location>
</feature>
<dbReference type="InterPro" id="IPR017871">
    <property type="entry name" value="ABC_transporter-like_CS"/>
</dbReference>
<keyword evidence="2" id="KW-0813">Transport</keyword>
<evidence type="ECO:0000256" key="6">
    <source>
        <dbReference type="ARBA" id="ARBA00022967"/>
    </source>
</evidence>
<keyword evidence="5 10" id="KW-0067">ATP-binding</keyword>
<evidence type="ECO:0000256" key="7">
    <source>
        <dbReference type="ARBA" id="ARBA00023136"/>
    </source>
</evidence>
<evidence type="ECO:0000256" key="5">
    <source>
        <dbReference type="ARBA" id="ARBA00022840"/>
    </source>
</evidence>
<dbReference type="GO" id="GO:0005524">
    <property type="term" value="F:ATP binding"/>
    <property type="evidence" value="ECO:0007669"/>
    <property type="project" value="UniProtKB-KW"/>
</dbReference>
<dbReference type="AlphaFoldDB" id="A0A2N7UF58"/>
<accession>A0A2N7UF58</accession>
<evidence type="ECO:0000256" key="1">
    <source>
        <dbReference type="ARBA" id="ARBA00004417"/>
    </source>
</evidence>
<dbReference type="Gene3D" id="3.40.50.300">
    <property type="entry name" value="P-loop containing nucleotide triphosphate hydrolases"/>
    <property type="match status" value="1"/>
</dbReference>
<gene>
    <name evidence="10" type="primary">phnC</name>
    <name evidence="10" type="ORF">C1H70_13815</name>
</gene>
<dbReference type="InterPro" id="IPR012693">
    <property type="entry name" value="ABC_transpr_PhnC"/>
</dbReference>
<dbReference type="PROSITE" id="PS00211">
    <property type="entry name" value="ABC_TRANSPORTER_1"/>
    <property type="match status" value="1"/>
</dbReference>
<dbReference type="GO" id="GO:0005886">
    <property type="term" value="C:plasma membrane"/>
    <property type="evidence" value="ECO:0007669"/>
    <property type="project" value="UniProtKB-SubCell"/>
</dbReference>
<organism evidence="10 11">
    <name type="scientific">Halomonas urumqiensis</name>
    <dbReference type="NCBI Taxonomy" id="1684789"/>
    <lineage>
        <taxon>Bacteria</taxon>
        <taxon>Pseudomonadati</taxon>
        <taxon>Pseudomonadota</taxon>
        <taxon>Gammaproteobacteria</taxon>
        <taxon>Oceanospirillales</taxon>
        <taxon>Halomonadaceae</taxon>
        <taxon>Halomonas</taxon>
    </lineage>
</organism>
<sequence length="294" mass="32138">MLTLSGVCKRYPTGDRALTDIELSLPRGQVMALIGPSGAGKSTLIRCVNRLVEPTSGSIRLDDTELTRLTGRKLRQARRAMGMIFQEYALVDRLSVMENVLSGRLGYVGFWRSFMRRYPEDAVVEAFRLLERVGLAHALDKRADALSGGQRQRVGIARALLQSPRLLLIDEPTASLDPKTSRQIMRLIRELCAERELGAIINIHDVALARQFADRIVGLRGGKIVFDGTPAALSTDILTTIYGEEDWSTDANDDQQADAQRKADDTGQASGPTEPSVATDAPRPAPRLAAGASR</sequence>
<dbReference type="PANTHER" id="PTHR43166">
    <property type="entry name" value="AMINO ACID IMPORT ATP-BINDING PROTEIN"/>
    <property type="match status" value="1"/>
</dbReference>
<dbReference type="PROSITE" id="PS50893">
    <property type="entry name" value="ABC_TRANSPORTER_2"/>
    <property type="match status" value="1"/>
</dbReference>
<dbReference type="RefSeq" id="WP_102588930.1">
    <property type="nucleotide sequence ID" value="NZ_BNAE01000012.1"/>
</dbReference>
<reference evidence="10 11" key="1">
    <citation type="submission" date="2018-01" db="EMBL/GenBank/DDBJ databases">
        <title>Halomonas endophytica sp. nov., isolated from storage liquid in the stems of Populus euphratica.</title>
        <authorList>
            <person name="Chen C."/>
        </authorList>
    </citation>
    <scope>NUCLEOTIDE SEQUENCE [LARGE SCALE GENOMIC DNA]</scope>
    <source>
        <strain evidence="10 11">BZ-SZ-XJ27</strain>
    </source>
</reference>
<evidence type="ECO:0000256" key="3">
    <source>
        <dbReference type="ARBA" id="ARBA00022475"/>
    </source>
</evidence>
<keyword evidence="3" id="KW-1003">Cell membrane</keyword>
<feature type="compositionally biased region" description="Low complexity" evidence="8">
    <location>
        <begin position="278"/>
        <end position="294"/>
    </location>
</feature>
<keyword evidence="11" id="KW-1185">Reference proteome</keyword>
<protein>
    <submittedName>
        <fullName evidence="10">Phosphonate ABC transporter ATP-binding protein</fullName>
    </submittedName>
</protein>
<feature type="domain" description="ABC transporter" evidence="9">
    <location>
        <begin position="2"/>
        <end position="246"/>
    </location>
</feature>
<dbReference type="Proteomes" id="UP000235547">
    <property type="component" value="Unassembled WGS sequence"/>
</dbReference>
<proteinExistence type="predicted"/>